<evidence type="ECO:0000256" key="5">
    <source>
        <dbReference type="ARBA" id="ARBA00022801"/>
    </source>
</evidence>
<comment type="subcellular location">
    <subcellularLocation>
        <location evidence="1 6">Cytoplasm</location>
    </subcellularLocation>
</comment>
<dbReference type="GO" id="GO:0043737">
    <property type="term" value="F:deoxyribonuclease V activity"/>
    <property type="evidence" value="ECO:0007669"/>
    <property type="project" value="UniProtKB-UniRule"/>
</dbReference>
<keyword evidence="6" id="KW-0479">Metal-binding</keyword>
<dbReference type="PANTHER" id="PTHR28511">
    <property type="entry name" value="ENDONUCLEASE V"/>
    <property type="match status" value="1"/>
</dbReference>
<evidence type="ECO:0000256" key="2">
    <source>
        <dbReference type="ARBA" id="ARBA00022490"/>
    </source>
</evidence>
<dbReference type="HAMAP" id="MF_00801">
    <property type="entry name" value="Endonuclease_5"/>
    <property type="match status" value="1"/>
</dbReference>
<feature type="binding site" evidence="6">
    <location>
        <position position="112"/>
    </location>
    <ligand>
        <name>Mg(2+)</name>
        <dbReference type="ChEBI" id="CHEBI:18420"/>
    </ligand>
</feature>
<evidence type="ECO:0000313" key="8">
    <source>
        <dbReference type="Proteomes" id="UP000254720"/>
    </source>
</evidence>
<dbReference type="EC" id="3.1.21.7" evidence="6"/>
<comment type="catalytic activity">
    <reaction evidence="6">
        <text>Endonucleolytic cleavage at apurinic or apyrimidinic sites to products with a 5'-phosphate.</text>
        <dbReference type="EC" id="3.1.21.7"/>
    </reaction>
</comment>
<evidence type="ECO:0000256" key="3">
    <source>
        <dbReference type="ARBA" id="ARBA00022722"/>
    </source>
</evidence>
<dbReference type="GO" id="GO:0006281">
    <property type="term" value="P:DNA repair"/>
    <property type="evidence" value="ECO:0007669"/>
    <property type="project" value="UniProtKB-UniRule"/>
</dbReference>
<dbReference type="AlphaFoldDB" id="A0A370G8R9"/>
<dbReference type="PANTHER" id="PTHR28511:SF1">
    <property type="entry name" value="ENDONUCLEASE V"/>
    <property type="match status" value="1"/>
</dbReference>
<evidence type="ECO:0000256" key="1">
    <source>
        <dbReference type="ARBA" id="ARBA00004496"/>
    </source>
</evidence>
<organism evidence="7 8">
    <name type="scientific">Aquicella lusitana</name>
    <dbReference type="NCBI Taxonomy" id="254246"/>
    <lineage>
        <taxon>Bacteria</taxon>
        <taxon>Pseudomonadati</taxon>
        <taxon>Pseudomonadota</taxon>
        <taxon>Gammaproteobacteria</taxon>
        <taxon>Legionellales</taxon>
        <taxon>Coxiellaceae</taxon>
        <taxon>Aquicella</taxon>
    </lineage>
</organism>
<proteinExistence type="inferred from homology"/>
<feature type="site" description="Interaction with target DNA" evidence="6">
    <location>
        <position position="82"/>
    </location>
</feature>
<comment type="cofactor">
    <cofactor evidence="6">
        <name>Mg(2+)</name>
        <dbReference type="ChEBI" id="CHEBI:18420"/>
    </cofactor>
</comment>
<dbReference type="GO" id="GO:0000287">
    <property type="term" value="F:magnesium ion binding"/>
    <property type="evidence" value="ECO:0007669"/>
    <property type="project" value="UniProtKB-UniRule"/>
</dbReference>
<evidence type="ECO:0000313" key="7">
    <source>
        <dbReference type="EMBL" id="RDI40185.1"/>
    </source>
</evidence>
<dbReference type="InterPro" id="IPR007581">
    <property type="entry name" value="Endonuclease-V"/>
</dbReference>
<dbReference type="CDD" id="cd06559">
    <property type="entry name" value="Endonuclease_V"/>
    <property type="match status" value="1"/>
</dbReference>
<protein>
    <recommendedName>
        <fullName evidence="6">Endonuclease V</fullName>
        <ecNumber evidence="6">3.1.21.7</ecNumber>
    </recommendedName>
    <alternativeName>
        <fullName evidence="6">Deoxyinosine 3'endonuclease</fullName>
    </alternativeName>
    <alternativeName>
        <fullName evidence="6">Deoxyribonuclease V</fullName>
        <shortName evidence="6">DNase V</shortName>
    </alternativeName>
</protein>
<dbReference type="Proteomes" id="UP000254720">
    <property type="component" value="Unassembled WGS sequence"/>
</dbReference>
<dbReference type="GO" id="GO:0005737">
    <property type="term" value="C:cytoplasm"/>
    <property type="evidence" value="ECO:0007669"/>
    <property type="project" value="UniProtKB-SubCell"/>
</dbReference>
<keyword evidence="4 6" id="KW-0255">Endonuclease</keyword>
<accession>A0A370G8R9</accession>
<evidence type="ECO:0000256" key="4">
    <source>
        <dbReference type="ARBA" id="ARBA00022759"/>
    </source>
</evidence>
<comment type="function">
    <text evidence="6">DNA repair enzyme involved in the repair of deaminated bases. Selectively cleaves double-stranded DNA at the second phosphodiester bond 3' to a deoxyinosine leaving behind the intact lesion on the nicked DNA.</text>
</comment>
<dbReference type="EMBL" id="QQAX01000023">
    <property type="protein sequence ID" value="RDI40185.1"/>
    <property type="molecule type" value="Genomic_DNA"/>
</dbReference>
<dbReference type="RefSeq" id="WP_114835088.1">
    <property type="nucleotide sequence ID" value="NZ_LR699114.1"/>
</dbReference>
<sequence length="226" mass="24736">MKLPPPLHAWQVTPQEAITIQKQLASRITLKKPDHPLLYIAGLDAAFSQDGKTCIAAVVLWDSEKQRVVEQHSAFEPVHFPYIPGLLSFREAPALLAALGKLQQKPDALMCDGQGIAHPRRLGIACHIGLFTQIPSLGCGKSRLVGRHEEPGKLPGQKSPLIDKGEIVGTVLRTKTNVRPVFVSVGNEMDLATAETIVLRCTRGYRLPEPTRLADRLVALIKKELG</sequence>
<keyword evidence="8" id="KW-1185">Reference proteome</keyword>
<reference evidence="7 8" key="1">
    <citation type="submission" date="2018-07" db="EMBL/GenBank/DDBJ databases">
        <title>Genomic Encyclopedia of Type Strains, Phase IV (KMG-IV): sequencing the most valuable type-strain genomes for metagenomic binning, comparative biology and taxonomic classification.</title>
        <authorList>
            <person name="Goeker M."/>
        </authorList>
    </citation>
    <scope>NUCLEOTIDE SEQUENCE [LARGE SCALE GENOMIC DNA]</scope>
    <source>
        <strain evidence="7 8">DSM 16500</strain>
    </source>
</reference>
<dbReference type="OrthoDB" id="9790916at2"/>
<keyword evidence="6" id="KW-0227">DNA damage</keyword>
<keyword evidence="3 6" id="KW-0540">Nuclease</keyword>
<name>A0A370G8R9_9COXI</name>
<dbReference type="Pfam" id="PF04493">
    <property type="entry name" value="Endonuclease_5"/>
    <property type="match status" value="1"/>
</dbReference>
<comment type="caution">
    <text evidence="7">The sequence shown here is derived from an EMBL/GenBank/DDBJ whole genome shotgun (WGS) entry which is preliminary data.</text>
</comment>
<keyword evidence="5 6" id="KW-0378">Hydrolase</keyword>
<comment type="similarity">
    <text evidence="6">Belongs to the endonuclease V family.</text>
</comment>
<keyword evidence="6" id="KW-0460">Magnesium</keyword>
<dbReference type="GO" id="GO:0016891">
    <property type="term" value="F:RNA endonuclease activity producing 5'-phosphomonoesters, hydrolytic mechanism"/>
    <property type="evidence" value="ECO:0007669"/>
    <property type="project" value="TreeGrafter"/>
</dbReference>
<dbReference type="Gene3D" id="3.30.2170.10">
    <property type="entry name" value="archaeoglobus fulgidus dsm 4304 superfamily"/>
    <property type="match status" value="1"/>
</dbReference>
<dbReference type="GO" id="GO:0003727">
    <property type="term" value="F:single-stranded RNA binding"/>
    <property type="evidence" value="ECO:0007669"/>
    <property type="project" value="TreeGrafter"/>
</dbReference>
<feature type="binding site" evidence="6">
    <location>
        <position position="44"/>
    </location>
    <ligand>
        <name>Mg(2+)</name>
        <dbReference type="ChEBI" id="CHEBI:18420"/>
    </ligand>
</feature>
<keyword evidence="6" id="KW-0234">DNA repair</keyword>
<dbReference type="NCBIfam" id="NF008629">
    <property type="entry name" value="PRK11617.1"/>
    <property type="match status" value="1"/>
</dbReference>
<evidence type="ECO:0000256" key="6">
    <source>
        <dbReference type="HAMAP-Rule" id="MF_00801"/>
    </source>
</evidence>
<gene>
    <name evidence="6" type="primary">nfi</name>
    <name evidence="7" type="ORF">C8D86_12319</name>
</gene>
<keyword evidence="2 6" id="KW-0963">Cytoplasm</keyword>